<evidence type="ECO:0008006" key="3">
    <source>
        <dbReference type="Google" id="ProtNLM"/>
    </source>
</evidence>
<dbReference type="Pfam" id="PF00378">
    <property type="entry name" value="ECH_1"/>
    <property type="match status" value="1"/>
</dbReference>
<evidence type="ECO:0000313" key="2">
    <source>
        <dbReference type="Proteomes" id="UP000074119"/>
    </source>
</evidence>
<sequence>MISTSHSNHVRTIYLDDPTSFNGISEALVAAATEALTAALQDQDVRAIVLSGKGKLFSAGGNLKNFMSQTTPMDEYISDAMTKVYNPFGLFLRSLSKPLVCAVNGPAIGAGVGIALSGDITVAARSAYFSLPFVPKLGVVPDMGSSWLLTRALNYNQALALTLTGEPLSAEDATAAGMIWRCVDDEQLADTAQQLAEKLAQCSPAAIRRSKQLLAAAAENSYAQQLELERDLQTVSFGGNAFKEGLQSFAERRPADFINRGDE</sequence>
<dbReference type="InterPro" id="IPR001753">
    <property type="entry name" value="Enoyl-CoA_hydra/iso"/>
</dbReference>
<accession>A0A127M1J4</accession>
<name>A0A127M1J4_9GAMM</name>
<protein>
    <recommendedName>
        <fullName evidence="3">2-(1,2-epoxy-1,2-dihydrophenyl)acetyl-CoA isomerase</fullName>
    </recommendedName>
</protein>
<proteinExistence type="predicted"/>
<dbReference type="EMBL" id="CP014544">
    <property type="protein sequence ID" value="AMO67103.1"/>
    <property type="molecule type" value="Genomic_DNA"/>
</dbReference>
<dbReference type="CDD" id="cd06558">
    <property type="entry name" value="crotonase-like"/>
    <property type="match status" value="1"/>
</dbReference>
<gene>
    <name evidence="1" type="ORF">AZF00_01740</name>
</gene>
<evidence type="ECO:0000313" key="1">
    <source>
        <dbReference type="EMBL" id="AMO67103.1"/>
    </source>
</evidence>
<dbReference type="RefSeq" id="WP_008251226.1">
    <property type="nucleotide sequence ID" value="NZ_CP014544.1"/>
</dbReference>
<dbReference type="Gene3D" id="3.90.226.10">
    <property type="entry name" value="2-enoyl-CoA Hydratase, Chain A, domain 1"/>
    <property type="match status" value="1"/>
</dbReference>
<organism evidence="1 2">
    <name type="scientific">Zhongshania aliphaticivorans</name>
    <dbReference type="NCBI Taxonomy" id="1470434"/>
    <lineage>
        <taxon>Bacteria</taxon>
        <taxon>Pseudomonadati</taxon>
        <taxon>Pseudomonadota</taxon>
        <taxon>Gammaproteobacteria</taxon>
        <taxon>Cellvibrionales</taxon>
        <taxon>Spongiibacteraceae</taxon>
        <taxon>Zhongshania</taxon>
    </lineage>
</organism>
<dbReference type="InterPro" id="IPR029045">
    <property type="entry name" value="ClpP/crotonase-like_dom_sf"/>
</dbReference>
<dbReference type="PANTHER" id="PTHR43459:SF1">
    <property type="entry name" value="EG:BACN32G11.4 PROTEIN"/>
    <property type="match status" value="1"/>
</dbReference>
<dbReference type="PANTHER" id="PTHR43459">
    <property type="entry name" value="ENOYL-COA HYDRATASE"/>
    <property type="match status" value="1"/>
</dbReference>
<dbReference type="GO" id="GO:0003824">
    <property type="term" value="F:catalytic activity"/>
    <property type="evidence" value="ECO:0007669"/>
    <property type="project" value="UniProtKB-ARBA"/>
</dbReference>
<dbReference type="STRING" id="1470434.AZF00_01740"/>
<dbReference type="AlphaFoldDB" id="A0A127M1J4"/>
<reference evidence="1 2" key="1">
    <citation type="submission" date="2015-12" db="EMBL/GenBank/DDBJ databases">
        <authorList>
            <person name="Shamseldin A."/>
            <person name="Moawad H."/>
            <person name="Abd El-Rahim W.M."/>
            <person name="Sadowsky M.J."/>
        </authorList>
    </citation>
    <scope>NUCLEOTIDE SEQUENCE [LARGE SCALE GENOMIC DNA]</scope>
    <source>
        <strain evidence="1 2">SM2</strain>
    </source>
</reference>
<dbReference type="KEGG" id="zal:AZF00_01740"/>
<dbReference type="Proteomes" id="UP000074119">
    <property type="component" value="Chromosome"/>
</dbReference>
<dbReference type="SUPFAM" id="SSF52096">
    <property type="entry name" value="ClpP/crotonase"/>
    <property type="match status" value="1"/>
</dbReference>